<evidence type="ECO:0000256" key="1">
    <source>
        <dbReference type="SAM" id="Phobius"/>
    </source>
</evidence>
<reference evidence="2 3" key="1">
    <citation type="journal article" date="2016" name="Nat. Commun.">
        <title>Thousands of microbial genomes shed light on interconnected biogeochemical processes in an aquifer system.</title>
        <authorList>
            <person name="Anantharaman K."/>
            <person name="Brown C.T."/>
            <person name="Hug L.A."/>
            <person name="Sharon I."/>
            <person name="Castelle C.J."/>
            <person name="Probst A.J."/>
            <person name="Thomas B.C."/>
            <person name="Singh A."/>
            <person name="Wilkins M.J."/>
            <person name="Karaoz U."/>
            <person name="Brodie E.L."/>
            <person name="Williams K.H."/>
            <person name="Hubbard S.S."/>
            <person name="Banfield J.F."/>
        </authorList>
    </citation>
    <scope>NUCLEOTIDE SEQUENCE [LARGE SCALE GENOMIC DNA]</scope>
</reference>
<feature type="transmembrane region" description="Helical" evidence="1">
    <location>
        <begin position="21"/>
        <end position="43"/>
    </location>
</feature>
<keyword evidence="1" id="KW-0812">Transmembrane</keyword>
<sequence length="91" mass="9610">MTKSKSTFPLLMDSMTLSSPTISAPGYVGSAEVSGLAVFGGVLGLESNLASAATVLMHIITTVCLLVFGITSLYLLKFDLGQVWRKVRKGD</sequence>
<name>A0A1F5N420_9BACT</name>
<organism evidence="2 3">
    <name type="scientific">Candidatus Daviesbacteria bacterium RIFCSPLOWO2_02_FULL_38_15</name>
    <dbReference type="NCBI Taxonomy" id="1797794"/>
    <lineage>
        <taxon>Bacteria</taxon>
        <taxon>Candidatus Daviesiibacteriota</taxon>
    </lineage>
</organism>
<accession>A0A1F5N420</accession>
<comment type="caution">
    <text evidence="2">The sequence shown here is derived from an EMBL/GenBank/DDBJ whole genome shotgun (WGS) entry which is preliminary data.</text>
</comment>
<dbReference type="AlphaFoldDB" id="A0A1F5N420"/>
<dbReference type="Proteomes" id="UP000177057">
    <property type="component" value="Unassembled WGS sequence"/>
</dbReference>
<evidence type="ECO:0000313" key="3">
    <source>
        <dbReference type="Proteomes" id="UP000177057"/>
    </source>
</evidence>
<keyword evidence="1" id="KW-0472">Membrane</keyword>
<feature type="transmembrane region" description="Helical" evidence="1">
    <location>
        <begin position="55"/>
        <end position="76"/>
    </location>
</feature>
<keyword evidence="1" id="KW-1133">Transmembrane helix</keyword>
<dbReference type="EMBL" id="MFDV01000009">
    <property type="protein sequence ID" value="OGE72313.1"/>
    <property type="molecule type" value="Genomic_DNA"/>
</dbReference>
<proteinExistence type="predicted"/>
<evidence type="ECO:0000313" key="2">
    <source>
        <dbReference type="EMBL" id="OGE72313.1"/>
    </source>
</evidence>
<gene>
    <name evidence="2" type="ORF">A3H40_02370</name>
</gene>
<protein>
    <submittedName>
        <fullName evidence="2">Uncharacterized protein</fullName>
    </submittedName>
</protein>